<gene>
    <name evidence="9" type="ORF">DPMN_026045</name>
</gene>
<dbReference type="GO" id="GO:0012505">
    <property type="term" value="C:endomembrane system"/>
    <property type="evidence" value="ECO:0007669"/>
    <property type="project" value="UniProtKB-SubCell"/>
</dbReference>
<name>A0A9D4RD38_DREPO</name>
<keyword evidence="2" id="KW-0853">WD repeat</keyword>
<keyword evidence="6" id="KW-0472">Membrane</keyword>
<feature type="region of interest" description="Disordered" evidence="8">
    <location>
        <begin position="482"/>
        <end position="503"/>
    </location>
</feature>
<dbReference type="InterPro" id="IPR001680">
    <property type="entry name" value="WD40_rpt"/>
</dbReference>
<proteinExistence type="inferred from homology"/>
<feature type="region of interest" description="Disordered" evidence="8">
    <location>
        <begin position="388"/>
        <end position="439"/>
    </location>
</feature>
<keyword evidence="5" id="KW-0446">Lipid-binding</keyword>
<evidence type="ECO:0008006" key="11">
    <source>
        <dbReference type="Google" id="ProtNLM"/>
    </source>
</evidence>
<reference evidence="9" key="2">
    <citation type="submission" date="2020-11" db="EMBL/GenBank/DDBJ databases">
        <authorList>
            <person name="McCartney M.A."/>
            <person name="Auch B."/>
            <person name="Kono T."/>
            <person name="Mallez S."/>
            <person name="Becker A."/>
            <person name="Gohl D.M."/>
            <person name="Silverstein K.A.T."/>
            <person name="Koren S."/>
            <person name="Bechman K.B."/>
            <person name="Herman A."/>
            <person name="Abrahante J.E."/>
            <person name="Garbe J."/>
        </authorList>
    </citation>
    <scope>NUCLEOTIDE SEQUENCE</scope>
    <source>
        <strain evidence="9">Duluth1</strain>
        <tissue evidence="9">Whole animal</tissue>
    </source>
</reference>
<dbReference type="AlphaFoldDB" id="A0A9D4RD38"/>
<evidence type="ECO:0000313" key="9">
    <source>
        <dbReference type="EMBL" id="KAH3863068.1"/>
    </source>
</evidence>
<accession>A0A9D4RD38</accession>
<comment type="similarity">
    <text evidence="7">Belongs to the WD repeat PROPPIN family.</text>
</comment>
<dbReference type="InterPro" id="IPR048720">
    <property type="entry name" value="PROPPIN"/>
</dbReference>
<organism evidence="9 10">
    <name type="scientific">Dreissena polymorpha</name>
    <name type="common">Zebra mussel</name>
    <name type="synonym">Mytilus polymorpha</name>
    <dbReference type="NCBI Taxonomy" id="45954"/>
    <lineage>
        <taxon>Eukaryota</taxon>
        <taxon>Metazoa</taxon>
        <taxon>Spiralia</taxon>
        <taxon>Lophotrochozoa</taxon>
        <taxon>Mollusca</taxon>
        <taxon>Bivalvia</taxon>
        <taxon>Autobranchia</taxon>
        <taxon>Heteroconchia</taxon>
        <taxon>Euheterodonta</taxon>
        <taxon>Imparidentia</taxon>
        <taxon>Neoheterodontei</taxon>
        <taxon>Myida</taxon>
        <taxon>Dreissenoidea</taxon>
        <taxon>Dreissenidae</taxon>
        <taxon>Dreissena</taxon>
    </lineage>
</organism>
<dbReference type="Pfam" id="PF21032">
    <property type="entry name" value="PROPPIN"/>
    <property type="match status" value="1"/>
</dbReference>
<evidence type="ECO:0000256" key="8">
    <source>
        <dbReference type="SAM" id="MobiDB-lite"/>
    </source>
</evidence>
<keyword evidence="4" id="KW-0072">Autophagy</keyword>
<dbReference type="GO" id="GO:0000407">
    <property type="term" value="C:phagophore assembly site"/>
    <property type="evidence" value="ECO:0007669"/>
    <property type="project" value="UniProtKB-ARBA"/>
</dbReference>
<comment type="subcellular location">
    <subcellularLocation>
        <location evidence="1">Endomembrane system</location>
        <topology evidence="1">Peripheral membrane protein</topology>
    </subcellularLocation>
</comment>
<dbReference type="SUPFAM" id="SSF50978">
    <property type="entry name" value="WD40 repeat-like"/>
    <property type="match status" value="1"/>
</dbReference>
<dbReference type="GO" id="GO:0034497">
    <property type="term" value="P:protein localization to phagophore assembly site"/>
    <property type="evidence" value="ECO:0007669"/>
    <property type="project" value="UniProtKB-ARBA"/>
</dbReference>
<keyword evidence="10" id="KW-1185">Reference proteome</keyword>
<evidence type="ECO:0000256" key="2">
    <source>
        <dbReference type="ARBA" id="ARBA00022574"/>
    </source>
</evidence>
<dbReference type="Gene3D" id="2.130.10.10">
    <property type="entry name" value="YVTN repeat-like/Quinoprotein amine dehydrogenase"/>
    <property type="match status" value="1"/>
</dbReference>
<evidence type="ECO:0000256" key="5">
    <source>
        <dbReference type="ARBA" id="ARBA00023121"/>
    </source>
</evidence>
<dbReference type="InterPro" id="IPR036322">
    <property type="entry name" value="WD40_repeat_dom_sf"/>
</dbReference>
<comment type="caution">
    <text evidence="9">The sequence shown here is derived from an EMBL/GenBank/DDBJ whole genome shotgun (WGS) entry which is preliminary data.</text>
</comment>
<evidence type="ECO:0000256" key="1">
    <source>
        <dbReference type="ARBA" id="ARBA00004184"/>
    </source>
</evidence>
<sequence length="527" mass="57667">MNLASQAGDDQSDLLFVNFNQDCTSLAVGKKSGYKLFSLSSVEKLDQIYENACEDICIVERLFSSSLVAIVSLSSPRKLKVCHFKKGTEICNYSYSNSILAVKLNRQRLIVCLEESLYIHNIRDMKVLHTIRDTPPNPHGLCALSINNDNSYLAYPGSNQIGEVQIFDTINLRAVTMIPAHDNPLAAIAFNAQGTKIATASEKGTVIRVFSVPDGQKLFEFRRGMKRCVHIYALAFSFDSTYLCASSNTETVHIFKLETQKETSGRAQEEQSSWSGFMGQALNISKNYLPGAVSDMFNQWRAFAVCKLPSQGLKNVCAIASIQKIPRLLVASQDGYLYIYNLDPNEGGECTLLRQHSLDGRITEGGMVSEPPGSAADRPLIQASNPISYAGSVRRPDSGSDSTPPRGHTGKPHPSLSSEMPRPYSSSPKKDTALPKASTSPWRLESYATVLHQGHSGPQMVGSQEISEIDIILDGRDYSPLPGSYSQPFQEFEGGATGHDVGNAGAGLQALRLDDDNEFPPMTHKVE</sequence>
<dbReference type="PANTHER" id="PTHR11227">
    <property type="entry name" value="WD-REPEAT PROTEIN INTERACTING WITH PHOSPHOINOSIDES WIPI -RELATED"/>
    <property type="match status" value="1"/>
</dbReference>
<protein>
    <recommendedName>
        <fullName evidence="11">WD repeat domain phosphoinositide-interacting protein 2</fullName>
    </recommendedName>
</protein>
<dbReference type="GO" id="GO:0006950">
    <property type="term" value="P:response to stress"/>
    <property type="evidence" value="ECO:0007669"/>
    <property type="project" value="UniProtKB-ARBA"/>
</dbReference>
<keyword evidence="3" id="KW-0677">Repeat</keyword>
<dbReference type="Proteomes" id="UP000828390">
    <property type="component" value="Unassembled WGS sequence"/>
</dbReference>
<evidence type="ECO:0000256" key="4">
    <source>
        <dbReference type="ARBA" id="ARBA00023006"/>
    </source>
</evidence>
<reference evidence="9" key="1">
    <citation type="journal article" date="2019" name="bioRxiv">
        <title>The Genome of the Zebra Mussel, Dreissena polymorpha: A Resource for Invasive Species Research.</title>
        <authorList>
            <person name="McCartney M.A."/>
            <person name="Auch B."/>
            <person name="Kono T."/>
            <person name="Mallez S."/>
            <person name="Zhang Y."/>
            <person name="Obille A."/>
            <person name="Becker A."/>
            <person name="Abrahante J.E."/>
            <person name="Garbe J."/>
            <person name="Badalamenti J.P."/>
            <person name="Herman A."/>
            <person name="Mangelson H."/>
            <person name="Liachko I."/>
            <person name="Sullivan S."/>
            <person name="Sone E.D."/>
            <person name="Koren S."/>
            <person name="Silverstein K.A.T."/>
            <person name="Beckman K.B."/>
            <person name="Gohl D.M."/>
        </authorList>
    </citation>
    <scope>NUCLEOTIDE SEQUENCE</scope>
    <source>
        <strain evidence="9">Duluth1</strain>
        <tissue evidence="9">Whole animal</tissue>
    </source>
</reference>
<dbReference type="SMART" id="SM00320">
    <property type="entry name" value="WD40"/>
    <property type="match status" value="3"/>
</dbReference>
<evidence type="ECO:0000256" key="6">
    <source>
        <dbReference type="ARBA" id="ARBA00023136"/>
    </source>
</evidence>
<dbReference type="InterPro" id="IPR015943">
    <property type="entry name" value="WD40/YVTN_repeat-like_dom_sf"/>
</dbReference>
<evidence type="ECO:0000256" key="3">
    <source>
        <dbReference type="ARBA" id="ARBA00022737"/>
    </source>
</evidence>
<evidence type="ECO:0000256" key="7">
    <source>
        <dbReference type="ARBA" id="ARBA00025740"/>
    </source>
</evidence>
<dbReference type="GO" id="GO:0032266">
    <property type="term" value="F:phosphatidylinositol-3-phosphate binding"/>
    <property type="evidence" value="ECO:0007669"/>
    <property type="project" value="UniProtKB-ARBA"/>
</dbReference>
<dbReference type="FunFam" id="2.130.10.10:FF:000145">
    <property type="entry name" value="WD repeat domain phosphoinositide-interacting protein 2"/>
    <property type="match status" value="1"/>
</dbReference>
<dbReference type="EMBL" id="JAIWYP010000002">
    <property type="protein sequence ID" value="KAH3863068.1"/>
    <property type="molecule type" value="Genomic_DNA"/>
</dbReference>
<evidence type="ECO:0000313" key="10">
    <source>
        <dbReference type="Proteomes" id="UP000828390"/>
    </source>
</evidence>